<dbReference type="AlphaFoldDB" id="X1BJI0"/>
<sequence>MIVTHTDSRYLPWTRMYLESIANVAPDERVLVSGINLSKDEVLALCNLHKGTCVKNYHTDKLPAGSHKVHMQCRISQVLIQAYDSNLAEKYIVTNADMLLRRPLGKLYDKLDLYPLMLRLTTEHMKKKPPQ</sequence>
<proteinExistence type="predicted"/>
<organism evidence="1">
    <name type="scientific">marine sediment metagenome</name>
    <dbReference type="NCBI Taxonomy" id="412755"/>
    <lineage>
        <taxon>unclassified sequences</taxon>
        <taxon>metagenomes</taxon>
        <taxon>ecological metagenomes</taxon>
    </lineage>
</organism>
<dbReference type="EMBL" id="BART01006984">
    <property type="protein sequence ID" value="GAG72231.1"/>
    <property type="molecule type" value="Genomic_DNA"/>
</dbReference>
<evidence type="ECO:0000313" key="1">
    <source>
        <dbReference type="EMBL" id="GAG72231.1"/>
    </source>
</evidence>
<accession>X1BJI0</accession>
<gene>
    <name evidence="1" type="ORF">S01H4_15941</name>
</gene>
<feature type="non-terminal residue" evidence="1">
    <location>
        <position position="131"/>
    </location>
</feature>
<comment type="caution">
    <text evidence="1">The sequence shown here is derived from an EMBL/GenBank/DDBJ whole genome shotgun (WGS) entry which is preliminary data.</text>
</comment>
<reference evidence="1" key="1">
    <citation type="journal article" date="2014" name="Front. Microbiol.">
        <title>High frequency of phylogenetically diverse reductive dehalogenase-homologous genes in deep subseafloor sedimentary metagenomes.</title>
        <authorList>
            <person name="Kawai M."/>
            <person name="Futagami T."/>
            <person name="Toyoda A."/>
            <person name="Takaki Y."/>
            <person name="Nishi S."/>
            <person name="Hori S."/>
            <person name="Arai W."/>
            <person name="Tsubouchi T."/>
            <person name="Morono Y."/>
            <person name="Uchiyama I."/>
            <person name="Ito T."/>
            <person name="Fujiyama A."/>
            <person name="Inagaki F."/>
            <person name="Takami H."/>
        </authorList>
    </citation>
    <scope>NUCLEOTIDE SEQUENCE</scope>
    <source>
        <strain evidence="1">Expedition CK06-06</strain>
    </source>
</reference>
<protein>
    <submittedName>
        <fullName evidence="1">Uncharacterized protein</fullName>
    </submittedName>
</protein>
<name>X1BJI0_9ZZZZ</name>